<dbReference type="Pfam" id="PF10551">
    <property type="entry name" value="MULE"/>
    <property type="match status" value="1"/>
</dbReference>
<dbReference type="InterPro" id="IPR031052">
    <property type="entry name" value="FHY3/FAR1"/>
</dbReference>
<evidence type="ECO:0000256" key="3">
    <source>
        <dbReference type="ARBA" id="ARBA00022771"/>
    </source>
</evidence>
<evidence type="ECO:0000313" key="8">
    <source>
        <dbReference type="EMBL" id="KAL0441220.1"/>
    </source>
</evidence>
<comment type="catalytic activity">
    <reaction evidence="6">
        <text>O-phospho-L-threonyl-[protein] + H2O = L-threonyl-[protein] + phosphate</text>
        <dbReference type="Rhea" id="RHEA:47004"/>
        <dbReference type="Rhea" id="RHEA-COMP:11060"/>
        <dbReference type="Rhea" id="RHEA-COMP:11605"/>
        <dbReference type="ChEBI" id="CHEBI:15377"/>
        <dbReference type="ChEBI" id="CHEBI:30013"/>
        <dbReference type="ChEBI" id="CHEBI:43474"/>
        <dbReference type="ChEBI" id="CHEBI:61977"/>
        <dbReference type="EC" id="3.1.3.16"/>
    </reaction>
</comment>
<sequence length="1028" mass="119251">MDLDQWISKVKDGQHLSEDELQLLCEYVKEILIEESNVQPVNSPVTVCGDIHGQFHDLMKLFQTGGHVPETNYIFMGDFVDRGYNSLEVFTILLLLKARYPANITLLRGNHESRQLTQGGASPVAACDWLAESYDLQNMDIHGDDHFMHSFLNLVYGFYDECQRKYGNANAWRYCTDVFDYLTLSAIIDGTVLCVHGGLSPDIRTIDQIRVIERNCEIPHEGPFCDLMWSDPEDIETWAVSPRGAGWLFGSRVTSEFNHINKLDLVCRAHQLVQEGLKYMFQDKGLVTVWSAPNYCYRVESSILSFNLVQRLITGNMILRIWNYLKTFCKLRSMPVHEREVKFFTETEENNQMRGPRTGMEAVCLNSEPLFGEGDQYEDEGDCSMLEHRDEAHEMQLKKEFLPPTVGLEFESFDEAYDFYNVYAKEQGFGIRVSNSWFRSKRRERYRAKLSCSSAGFKKKSDANNPRPETRTGCPAMVIIKLVEAKRWRIVEVELDHNHPVSPEVKRFYKSHKKMFLAAKKGQPSQPVKEIHTIKLYWTAVVDAICNGHSKTDERVDRNPTNHSKHLELKEGDAPAVYNFFCRMKLTNPNFFYLMDLDAEGHLNNVFFADARSRIAYNYFSDTVTIDTTSLTNKYEIPLISFVGINHHGQSVLLGCGFLGHESVEYFVWIFRAWLTCMQGRHPQVIVTDQSKPLDIAVSEVFPQARHCYCLSYIMHRVPEKLGGLTGFETIKRQLNKAVYDSLKISEFEIFWAEMINQHSLVDNKWLRLLYADRQRWVPVYLKDISFVGILPINDCECSSAFFDGYVHKHTSFKEFLDKYDLALQRKHLKEAMEDFESRNSSFELKTKSNFELQLSKVYTKGMFKKCQIEVEGMYSCFNTKQVNSDGPIMTFVVKERKEVEGNDKEVKHYEVLYEATQIEVRCICSLFNFRGFLCRHALSVLNYNGVEEIPLQYILSRWSIDYKRNFPLDAGCSDADGDSPLQWYNHLFRRSLQLLEEGAQSQEHYQAVMRELDTLLTKFSLVDKRFM</sequence>
<keyword evidence="6" id="KW-0378">Hydrolase</keyword>
<evidence type="ECO:0000256" key="5">
    <source>
        <dbReference type="PROSITE-ProRule" id="PRU00325"/>
    </source>
</evidence>
<dbReference type="EC" id="3.1.3.16" evidence="6"/>
<gene>
    <name evidence="8" type="ORF">Sradi_0060900</name>
</gene>
<dbReference type="InterPro" id="IPR004330">
    <property type="entry name" value="FAR1_DNA_bnd_dom"/>
</dbReference>
<comment type="similarity">
    <text evidence="1">Belongs to the FHY3/FAR1 family.</text>
</comment>
<dbReference type="GO" id="GO:0006355">
    <property type="term" value="P:regulation of DNA-templated transcription"/>
    <property type="evidence" value="ECO:0007669"/>
    <property type="project" value="InterPro"/>
</dbReference>
<dbReference type="InterPro" id="IPR006564">
    <property type="entry name" value="Znf_PMZ"/>
</dbReference>
<evidence type="ECO:0000256" key="4">
    <source>
        <dbReference type="ARBA" id="ARBA00022833"/>
    </source>
</evidence>
<dbReference type="InterPro" id="IPR018289">
    <property type="entry name" value="MULE_transposase_dom"/>
</dbReference>
<dbReference type="SMART" id="SM00575">
    <property type="entry name" value="ZnF_PMZ"/>
    <property type="match status" value="1"/>
</dbReference>
<dbReference type="SMART" id="SM00156">
    <property type="entry name" value="PP2Ac"/>
    <property type="match status" value="1"/>
</dbReference>
<dbReference type="PRINTS" id="PR00114">
    <property type="entry name" value="STPHPHTASE"/>
</dbReference>
<evidence type="ECO:0000256" key="1">
    <source>
        <dbReference type="ARBA" id="ARBA00005889"/>
    </source>
</evidence>
<dbReference type="PROSITE" id="PS50966">
    <property type="entry name" value="ZF_SWIM"/>
    <property type="match status" value="1"/>
</dbReference>
<name>A0AAW2WH91_SESRA</name>
<feature type="domain" description="SWIM-type" evidence="7">
    <location>
        <begin position="910"/>
        <end position="946"/>
    </location>
</feature>
<reference evidence="8" key="1">
    <citation type="submission" date="2020-06" db="EMBL/GenBank/DDBJ databases">
        <authorList>
            <person name="Li T."/>
            <person name="Hu X."/>
            <person name="Zhang T."/>
            <person name="Song X."/>
            <person name="Zhang H."/>
            <person name="Dai N."/>
            <person name="Sheng W."/>
            <person name="Hou X."/>
            <person name="Wei L."/>
        </authorList>
    </citation>
    <scope>NUCLEOTIDE SEQUENCE</scope>
    <source>
        <strain evidence="8">G02</strain>
        <tissue evidence="8">Leaf</tissue>
    </source>
</reference>
<dbReference type="InterPro" id="IPR004843">
    <property type="entry name" value="Calcineurin-like_PHP"/>
</dbReference>
<evidence type="ECO:0000259" key="7">
    <source>
        <dbReference type="PROSITE" id="PS50966"/>
    </source>
</evidence>
<dbReference type="PANTHER" id="PTHR31669:SF88">
    <property type="entry name" value="PROTEIN FAR1-RELATED SEQUENCE"/>
    <property type="match status" value="1"/>
</dbReference>
<dbReference type="Pfam" id="PF00149">
    <property type="entry name" value="Metallophos"/>
    <property type="match status" value="1"/>
</dbReference>
<evidence type="ECO:0000256" key="6">
    <source>
        <dbReference type="RuleBase" id="RU004273"/>
    </source>
</evidence>
<comment type="caution">
    <text evidence="8">The sequence shown here is derived from an EMBL/GenBank/DDBJ whole genome shotgun (WGS) entry which is preliminary data.</text>
</comment>
<evidence type="ECO:0000256" key="2">
    <source>
        <dbReference type="ARBA" id="ARBA00022723"/>
    </source>
</evidence>
<dbReference type="Pfam" id="PF03101">
    <property type="entry name" value="FAR1"/>
    <property type="match status" value="1"/>
</dbReference>
<dbReference type="Gene3D" id="3.60.21.10">
    <property type="match status" value="1"/>
</dbReference>
<dbReference type="EMBL" id="JACGWJ010000001">
    <property type="protein sequence ID" value="KAL0441220.1"/>
    <property type="molecule type" value="Genomic_DNA"/>
</dbReference>
<organism evidence="8">
    <name type="scientific">Sesamum radiatum</name>
    <name type="common">Black benniseed</name>
    <dbReference type="NCBI Taxonomy" id="300843"/>
    <lineage>
        <taxon>Eukaryota</taxon>
        <taxon>Viridiplantae</taxon>
        <taxon>Streptophyta</taxon>
        <taxon>Embryophyta</taxon>
        <taxon>Tracheophyta</taxon>
        <taxon>Spermatophyta</taxon>
        <taxon>Magnoliopsida</taxon>
        <taxon>eudicotyledons</taxon>
        <taxon>Gunneridae</taxon>
        <taxon>Pentapetalae</taxon>
        <taxon>asterids</taxon>
        <taxon>lamiids</taxon>
        <taxon>Lamiales</taxon>
        <taxon>Pedaliaceae</taxon>
        <taxon>Sesamum</taxon>
    </lineage>
</organism>
<dbReference type="GO" id="GO:0004722">
    <property type="term" value="F:protein serine/threonine phosphatase activity"/>
    <property type="evidence" value="ECO:0007669"/>
    <property type="project" value="UniProtKB-EC"/>
</dbReference>
<dbReference type="PROSITE" id="PS00125">
    <property type="entry name" value="SER_THR_PHOSPHATASE"/>
    <property type="match status" value="1"/>
</dbReference>
<proteinExistence type="inferred from homology"/>
<protein>
    <recommendedName>
        <fullName evidence="6">Serine/threonine-protein phosphatase</fullName>
        <ecNumber evidence="6">3.1.3.16</ecNumber>
    </recommendedName>
</protein>
<keyword evidence="4" id="KW-0862">Zinc</keyword>
<comment type="similarity">
    <text evidence="6">Belongs to the PPP phosphatase family.</text>
</comment>
<keyword evidence="2" id="KW-0479">Metal-binding</keyword>
<dbReference type="GO" id="GO:0008270">
    <property type="term" value="F:zinc ion binding"/>
    <property type="evidence" value="ECO:0007669"/>
    <property type="project" value="UniProtKB-KW"/>
</dbReference>
<dbReference type="InterPro" id="IPR006186">
    <property type="entry name" value="Ser/Thr-sp_prot-phosphatase"/>
</dbReference>
<dbReference type="SUPFAM" id="SSF56300">
    <property type="entry name" value="Metallo-dependent phosphatases"/>
    <property type="match status" value="1"/>
</dbReference>
<keyword evidence="3 5" id="KW-0863">Zinc-finger</keyword>
<dbReference type="AlphaFoldDB" id="A0AAW2WH91"/>
<reference evidence="8" key="2">
    <citation type="journal article" date="2024" name="Plant">
        <title>Genomic evolution and insights into agronomic trait innovations of Sesamum species.</title>
        <authorList>
            <person name="Miao H."/>
            <person name="Wang L."/>
            <person name="Qu L."/>
            <person name="Liu H."/>
            <person name="Sun Y."/>
            <person name="Le M."/>
            <person name="Wang Q."/>
            <person name="Wei S."/>
            <person name="Zheng Y."/>
            <person name="Lin W."/>
            <person name="Duan Y."/>
            <person name="Cao H."/>
            <person name="Xiong S."/>
            <person name="Wang X."/>
            <person name="Wei L."/>
            <person name="Li C."/>
            <person name="Ma Q."/>
            <person name="Ju M."/>
            <person name="Zhao R."/>
            <person name="Li G."/>
            <person name="Mu C."/>
            <person name="Tian Q."/>
            <person name="Mei H."/>
            <person name="Zhang T."/>
            <person name="Gao T."/>
            <person name="Zhang H."/>
        </authorList>
    </citation>
    <scope>NUCLEOTIDE SEQUENCE</scope>
    <source>
        <strain evidence="8">G02</strain>
    </source>
</reference>
<dbReference type="InterPro" id="IPR029052">
    <property type="entry name" value="Metallo-depent_PP-like"/>
</dbReference>
<dbReference type="CDD" id="cd07415">
    <property type="entry name" value="MPP_PP2A_PP4_PP6"/>
    <property type="match status" value="1"/>
</dbReference>
<accession>A0AAW2WH91</accession>
<dbReference type="PANTHER" id="PTHR31669">
    <property type="entry name" value="PROTEIN FAR1-RELATED SEQUENCE 10-RELATED"/>
    <property type="match status" value="1"/>
</dbReference>
<dbReference type="InterPro" id="IPR007527">
    <property type="entry name" value="Znf_SWIM"/>
</dbReference>